<evidence type="ECO:0000256" key="5">
    <source>
        <dbReference type="ARBA" id="ARBA00023136"/>
    </source>
</evidence>
<reference evidence="7 8" key="1">
    <citation type="submission" date="2018-11" db="EMBL/GenBank/DDBJ databases">
        <title>Genomic Encyclopedia of Type Strains, Phase IV (KMG-IV): sequencing the most valuable type-strain genomes for metagenomic binning, comparative biology and taxonomic classification.</title>
        <authorList>
            <person name="Goeker M."/>
        </authorList>
    </citation>
    <scope>NUCLEOTIDE SEQUENCE [LARGE SCALE GENOMIC DNA]</scope>
    <source>
        <strain evidence="7 8">DSM 16974</strain>
    </source>
</reference>
<dbReference type="PANTHER" id="PTHR43461:SF1">
    <property type="entry name" value="TRANSMEMBRANE PROTEIN 256"/>
    <property type="match status" value="1"/>
</dbReference>
<evidence type="ECO:0000256" key="4">
    <source>
        <dbReference type="ARBA" id="ARBA00022989"/>
    </source>
</evidence>
<dbReference type="GO" id="GO:0005886">
    <property type="term" value="C:plasma membrane"/>
    <property type="evidence" value="ECO:0007669"/>
    <property type="project" value="TreeGrafter"/>
</dbReference>
<evidence type="ECO:0000256" key="3">
    <source>
        <dbReference type="ARBA" id="ARBA00022692"/>
    </source>
</evidence>
<organism evidence="7 8">
    <name type="scientific">Marinimicrobium koreense</name>
    <dbReference type="NCBI Taxonomy" id="306545"/>
    <lineage>
        <taxon>Bacteria</taxon>
        <taxon>Pseudomonadati</taxon>
        <taxon>Pseudomonadota</taxon>
        <taxon>Gammaproteobacteria</taxon>
        <taxon>Cellvibrionales</taxon>
        <taxon>Cellvibrionaceae</taxon>
        <taxon>Marinimicrobium</taxon>
    </lineage>
</organism>
<dbReference type="OrthoDB" id="9802121at2"/>
<dbReference type="PANTHER" id="PTHR43461">
    <property type="entry name" value="TRANSMEMBRANE PROTEIN 256"/>
    <property type="match status" value="1"/>
</dbReference>
<gene>
    <name evidence="7" type="ORF">EDC38_2248</name>
</gene>
<sequence>MAAVFLVLAALFGLLSVMLGAFAAHGLKARLPASALSAFETGVQYQMYHALALLAVVALLRWFGPTLSLLTAGWAFVLGVLLFSGSLYGLALGGPRWLGPVTPLGGLCFMMGWVLLLAVGIRALKT</sequence>
<comment type="similarity">
    <text evidence="2">Belongs to the UPF0382 family.</text>
</comment>
<dbReference type="RefSeq" id="WP_123638581.1">
    <property type="nucleotide sequence ID" value="NZ_RJUK01000001.1"/>
</dbReference>
<evidence type="ECO:0000256" key="2">
    <source>
        <dbReference type="ARBA" id="ARBA00009694"/>
    </source>
</evidence>
<feature type="transmembrane region" description="Helical" evidence="6">
    <location>
        <begin position="47"/>
        <end position="64"/>
    </location>
</feature>
<evidence type="ECO:0000256" key="6">
    <source>
        <dbReference type="SAM" id="Phobius"/>
    </source>
</evidence>
<keyword evidence="3 6" id="KW-0812">Transmembrane</keyword>
<evidence type="ECO:0000313" key="7">
    <source>
        <dbReference type="EMBL" id="ROQ21622.1"/>
    </source>
</evidence>
<accession>A0A3N1NRZ4</accession>
<dbReference type="AlphaFoldDB" id="A0A3N1NRZ4"/>
<proteinExistence type="inferred from homology"/>
<evidence type="ECO:0000313" key="8">
    <source>
        <dbReference type="Proteomes" id="UP000273643"/>
    </source>
</evidence>
<evidence type="ECO:0000256" key="1">
    <source>
        <dbReference type="ARBA" id="ARBA00004141"/>
    </source>
</evidence>
<protein>
    <submittedName>
        <fullName evidence="7">Uncharacterized membrane protein YgdD (TMEM256/DUF423 family)</fullName>
    </submittedName>
</protein>
<dbReference type="Proteomes" id="UP000273643">
    <property type="component" value="Unassembled WGS sequence"/>
</dbReference>
<dbReference type="EMBL" id="RJUK01000001">
    <property type="protein sequence ID" value="ROQ21622.1"/>
    <property type="molecule type" value="Genomic_DNA"/>
</dbReference>
<keyword evidence="5 6" id="KW-0472">Membrane</keyword>
<dbReference type="Pfam" id="PF04241">
    <property type="entry name" value="DUF423"/>
    <property type="match status" value="1"/>
</dbReference>
<keyword evidence="4 6" id="KW-1133">Transmembrane helix</keyword>
<feature type="transmembrane region" description="Helical" evidence="6">
    <location>
        <begin position="71"/>
        <end position="92"/>
    </location>
</feature>
<keyword evidence="8" id="KW-1185">Reference proteome</keyword>
<comment type="caution">
    <text evidence="7">The sequence shown here is derived from an EMBL/GenBank/DDBJ whole genome shotgun (WGS) entry which is preliminary data.</text>
</comment>
<comment type="subcellular location">
    <subcellularLocation>
        <location evidence="1">Membrane</location>
        <topology evidence="1">Multi-pass membrane protein</topology>
    </subcellularLocation>
</comment>
<dbReference type="InterPro" id="IPR006696">
    <property type="entry name" value="DUF423"/>
</dbReference>
<feature type="transmembrane region" description="Helical" evidence="6">
    <location>
        <begin position="104"/>
        <end position="124"/>
    </location>
</feature>
<name>A0A3N1NRZ4_9GAMM</name>